<organism evidence="2 3">
    <name type="scientific">Sphingomonas yantingensis</name>
    <dbReference type="NCBI Taxonomy" id="1241761"/>
    <lineage>
        <taxon>Bacteria</taxon>
        <taxon>Pseudomonadati</taxon>
        <taxon>Pseudomonadota</taxon>
        <taxon>Alphaproteobacteria</taxon>
        <taxon>Sphingomonadales</taxon>
        <taxon>Sphingomonadaceae</taxon>
        <taxon>Sphingomonas</taxon>
    </lineage>
</organism>
<keyword evidence="3" id="KW-1185">Reference proteome</keyword>
<evidence type="ECO:0000313" key="3">
    <source>
        <dbReference type="Proteomes" id="UP000557739"/>
    </source>
</evidence>
<keyword evidence="1" id="KW-0812">Transmembrane</keyword>
<evidence type="ECO:0000313" key="2">
    <source>
        <dbReference type="EMBL" id="MBB5697657.1"/>
    </source>
</evidence>
<dbReference type="Pfam" id="PF06835">
    <property type="entry name" value="LptC"/>
    <property type="match status" value="1"/>
</dbReference>
<dbReference type="InterPro" id="IPR010664">
    <property type="entry name" value="LipoPS_assembly_LptC-rel"/>
</dbReference>
<keyword evidence="1" id="KW-0472">Membrane</keyword>
<sequence length="214" mass="23090">MSETAVRVRTERQRWAAPGSRHDALIRLLQVALPMGIGILAAFLVMAPLFTGGDVSFVLDKNKVDIAAERMRSQSAKYRGADDKGRAFELDAGSAVQKSSAERIVRLNQLAAGIELTDGPATINANQGRYFMDTDRVAIDGPIAVRAANGYQLDTRDATVDLRSKKLASGGAVTGSTPQGNFSGKRLEADLEARTVRIVGDARLRIVPKRANRQ</sequence>
<dbReference type="AlphaFoldDB" id="A0A7W9ANN6"/>
<reference evidence="2 3" key="1">
    <citation type="submission" date="2020-08" db="EMBL/GenBank/DDBJ databases">
        <title>Genomic Encyclopedia of Type Strains, Phase IV (KMG-IV): sequencing the most valuable type-strain genomes for metagenomic binning, comparative biology and taxonomic classification.</title>
        <authorList>
            <person name="Goeker M."/>
        </authorList>
    </citation>
    <scope>NUCLEOTIDE SEQUENCE [LARGE SCALE GENOMIC DNA]</scope>
    <source>
        <strain evidence="2 3">DSM 27244</strain>
    </source>
</reference>
<protein>
    <submittedName>
        <fullName evidence="2">Lipopolysaccharide export system protein LptC</fullName>
    </submittedName>
</protein>
<evidence type="ECO:0000256" key="1">
    <source>
        <dbReference type="SAM" id="Phobius"/>
    </source>
</evidence>
<comment type="caution">
    <text evidence="2">The sequence shown here is derived from an EMBL/GenBank/DDBJ whole genome shotgun (WGS) entry which is preliminary data.</text>
</comment>
<proteinExistence type="predicted"/>
<dbReference type="Proteomes" id="UP000557739">
    <property type="component" value="Unassembled WGS sequence"/>
</dbReference>
<dbReference type="EMBL" id="JACIJJ010000001">
    <property type="protein sequence ID" value="MBB5697657.1"/>
    <property type="molecule type" value="Genomic_DNA"/>
</dbReference>
<keyword evidence="1" id="KW-1133">Transmembrane helix</keyword>
<feature type="transmembrane region" description="Helical" evidence="1">
    <location>
        <begin position="31"/>
        <end position="50"/>
    </location>
</feature>
<accession>A0A7W9ANN6</accession>
<dbReference type="Gene3D" id="2.60.450.10">
    <property type="entry name" value="Lipopolysaccharide (LPS) transport protein A like domain"/>
    <property type="match status" value="1"/>
</dbReference>
<dbReference type="RefSeq" id="WP_246359286.1">
    <property type="nucleotide sequence ID" value="NZ_JACIJJ010000001.1"/>
</dbReference>
<gene>
    <name evidence="2" type="ORF">FHR19_000982</name>
</gene>
<name>A0A7W9ANN6_9SPHN</name>